<evidence type="ECO:0000313" key="6">
    <source>
        <dbReference type="EMBL" id="CAD8621571.1"/>
    </source>
</evidence>
<dbReference type="PANTHER" id="PTHR10173:SF57">
    <property type="entry name" value="PEPTIDE-METHIONINE (R)-S-OXIDE REDUCTASE"/>
    <property type="match status" value="1"/>
</dbReference>
<comment type="cofactor">
    <cofactor evidence="3">
        <name>Zn(2+)</name>
        <dbReference type="ChEBI" id="CHEBI:29105"/>
    </cofactor>
    <text evidence="3">Binds 1 zinc ion per subunit.</text>
</comment>
<accession>A0A7S0LST9</accession>
<sequence length="197" mass="20793">MGRRAIFEIPALLPLAVPLAAQAGAKSRSEGYSIQRSEREWNYVLSPEQYFVLRQGGTEVPNTSPLVIEKRAGRFVCSGCGTSLFESSAKFDSGTGWPSFAAPLAGVEVEAKNPLNAALLGAEVRCRSCGGHLGDVFQDGLLFQGTPAALTGKRYCIDGAALVFEPSDGGEAVIGAAPSRQPELPSWLQPPKVGRTA</sequence>
<protein>
    <recommendedName>
        <fullName evidence="3">Peptide-methionine (R)-S-oxide reductase</fullName>
        <ecNumber evidence="3">1.8.4.12</ecNumber>
    </recommendedName>
</protein>
<evidence type="ECO:0000256" key="1">
    <source>
        <dbReference type="ARBA" id="ARBA00007174"/>
    </source>
</evidence>
<feature type="signal peptide" evidence="3">
    <location>
        <begin position="1"/>
        <end position="21"/>
    </location>
</feature>
<feature type="domain" description="MsrB" evidence="5">
    <location>
        <begin position="38"/>
        <end position="167"/>
    </location>
</feature>
<evidence type="ECO:0000256" key="2">
    <source>
        <dbReference type="ARBA" id="ARBA00023002"/>
    </source>
</evidence>
<keyword evidence="3" id="KW-0479">Metal-binding</keyword>
<dbReference type="InterPro" id="IPR028427">
    <property type="entry name" value="Met_Sox_Rdtase_MsrB"/>
</dbReference>
<dbReference type="PANTHER" id="PTHR10173">
    <property type="entry name" value="METHIONINE SULFOXIDE REDUCTASE"/>
    <property type="match status" value="1"/>
</dbReference>
<evidence type="ECO:0000256" key="3">
    <source>
        <dbReference type="RuleBase" id="RU365044"/>
    </source>
</evidence>
<dbReference type="EC" id="1.8.4.12" evidence="3"/>
<dbReference type="GO" id="GO:0033743">
    <property type="term" value="F:peptide-methionine (R)-S-oxide reductase activity"/>
    <property type="evidence" value="ECO:0007669"/>
    <property type="project" value="UniProtKB-EC"/>
</dbReference>
<comment type="similarity">
    <text evidence="1 3">Belongs to the MsrB Met sulfoxide reductase family.</text>
</comment>
<name>A0A7S0LST9_9EUKA</name>
<proteinExistence type="inferred from homology"/>
<dbReference type="GO" id="GO:0030091">
    <property type="term" value="P:protein repair"/>
    <property type="evidence" value="ECO:0007669"/>
    <property type="project" value="InterPro"/>
</dbReference>
<dbReference type="GO" id="GO:0005737">
    <property type="term" value="C:cytoplasm"/>
    <property type="evidence" value="ECO:0007669"/>
    <property type="project" value="TreeGrafter"/>
</dbReference>
<feature type="chain" id="PRO_5031601537" description="Peptide-methionine (R)-S-oxide reductase" evidence="3">
    <location>
        <begin position="22"/>
        <end position="197"/>
    </location>
</feature>
<dbReference type="GO" id="GO:0046872">
    <property type="term" value="F:metal ion binding"/>
    <property type="evidence" value="ECO:0007669"/>
    <property type="project" value="UniProtKB-KW"/>
</dbReference>
<dbReference type="SUPFAM" id="SSF51316">
    <property type="entry name" value="Mss4-like"/>
    <property type="match status" value="1"/>
</dbReference>
<comment type="catalytic activity">
    <reaction evidence="3">
        <text>L-methionyl-[protein] + [thioredoxin]-disulfide + H2O = L-methionyl-(R)-S-oxide-[protein] + [thioredoxin]-dithiol</text>
        <dbReference type="Rhea" id="RHEA:24164"/>
        <dbReference type="Rhea" id="RHEA-COMP:10698"/>
        <dbReference type="Rhea" id="RHEA-COMP:10700"/>
        <dbReference type="Rhea" id="RHEA-COMP:12313"/>
        <dbReference type="Rhea" id="RHEA-COMP:12314"/>
        <dbReference type="ChEBI" id="CHEBI:15377"/>
        <dbReference type="ChEBI" id="CHEBI:16044"/>
        <dbReference type="ChEBI" id="CHEBI:29950"/>
        <dbReference type="ChEBI" id="CHEBI:45764"/>
        <dbReference type="ChEBI" id="CHEBI:50058"/>
        <dbReference type="EC" id="1.8.4.12"/>
    </reaction>
</comment>
<reference evidence="6" key="1">
    <citation type="submission" date="2021-01" db="EMBL/GenBank/DDBJ databases">
        <authorList>
            <person name="Corre E."/>
            <person name="Pelletier E."/>
            <person name="Niang G."/>
            <person name="Scheremetjew M."/>
            <person name="Finn R."/>
            <person name="Kale V."/>
            <person name="Holt S."/>
            <person name="Cochrane G."/>
            <person name="Meng A."/>
            <person name="Brown T."/>
            <person name="Cohen L."/>
        </authorList>
    </citation>
    <scope>NUCLEOTIDE SEQUENCE</scope>
    <source>
        <strain evidence="6">PLY182g</strain>
    </source>
</reference>
<dbReference type="NCBIfam" id="TIGR00357">
    <property type="entry name" value="peptide-methionine (R)-S-oxide reductase MsrB"/>
    <property type="match status" value="1"/>
</dbReference>
<dbReference type="Gene3D" id="2.170.150.20">
    <property type="entry name" value="Peptide methionine sulfoxide reductase"/>
    <property type="match status" value="1"/>
</dbReference>
<keyword evidence="3" id="KW-0862">Zinc</keyword>
<keyword evidence="2 3" id="KW-0560">Oxidoreductase</keyword>
<gene>
    <name evidence="6" type="ORF">CPEL01642_LOCUS24954</name>
</gene>
<dbReference type="EMBL" id="HBEY01051850">
    <property type="protein sequence ID" value="CAD8621571.1"/>
    <property type="molecule type" value="Transcribed_RNA"/>
</dbReference>
<keyword evidence="3" id="KW-0732">Signal</keyword>
<dbReference type="GO" id="GO:0006979">
    <property type="term" value="P:response to oxidative stress"/>
    <property type="evidence" value="ECO:0007669"/>
    <property type="project" value="InterPro"/>
</dbReference>
<organism evidence="6">
    <name type="scientific">Coccolithus braarudii</name>
    <dbReference type="NCBI Taxonomy" id="221442"/>
    <lineage>
        <taxon>Eukaryota</taxon>
        <taxon>Haptista</taxon>
        <taxon>Haptophyta</taxon>
        <taxon>Prymnesiophyceae</taxon>
        <taxon>Coccolithales</taxon>
        <taxon>Coccolithaceae</taxon>
        <taxon>Coccolithus</taxon>
    </lineage>
</organism>
<dbReference type="AlphaFoldDB" id="A0A7S0LST9"/>
<evidence type="ECO:0000259" key="5">
    <source>
        <dbReference type="PROSITE" id="PS51790"/>
    </source>
</evidence>
<dbReference type="InterPro" id="IPR011057">
    <property type="entry name" value="Mss4-like_sf"/>
</dbReference>
<evidence type="ECO:0000256" key="4">
    <source>
        <dbReference type="SAM" id="MobiDB-lite"/>
    </source>
</evidence>
<feature type="region of interest" description="Disordered" evidence="4">
    <location>
        <begin position="176"/>
        <end position="197"/>
    </location>
</feature>
<dbReference type="PROSITE" id="PS51790">
    <property type="entry name" value="MSRB"/>
    <property type="match status" value="1"/>
</dbReference>
<dbReference type="Pfam" id="PF01641">
    <property type="entry name" value="SelR"/>
    <property type="match status" value="1"/>
</dbReference>
<dbReference type="InterPro" id="IPR002579">
    <property type="entry name" value="Met_Sox_Rdtase_MsrB_dom"/>
</dbReference>